<evidence type="ECO:0000256" key="2">
    <source>
        <dbReference type="ARBA" id="ARBA00022840"/>
    </source>
</evidence>
<dbReference type="InterPro" id="IPR025669">
    <property type="entry name" value="AAA_dom"/>
</dbReference>
<dbReference type="EMBL" id="JAGGKX010000001">
    <property type="protein sequence ID" value="MBP1968082.1"/>
    <property type="molecule type" value="Genomic_DNA"/>
</dbReference>
<dbReference type="Pfam" id="PF13614">
    <property type="entry name" value="AAA_31"/>
    <property type="match status" value="1"/>
</dbReference>
<dbReference type="InterPro" id="IPR033875">
    <property type="entry name" value="FlhG"/>
</dbReference>
<name>A0ABS4IAZ1_9BACI</name>
<dbReference type="InterPro" id="IPR025501">
    <property type="entry name" value="MinD_FleN"/>
</dbReference>
<keyword evidence="4" id="KW-0966">Cell projection</keyword>
<keyword evidence="5" id="KW-1185">Reference proteome</keyword>
<proteinExistence type="predicted"/>
<protein>
    <submittedName>
        <fullName evidence="4">Flagellar biosynthesis protein FlhG</fullName>
    </submittedName>
</protein>
<reference evidence="4 5" key="1">
    <citation type="submission" date="2021-03" db="EMBL/GenBank/DDBJ databases">
        <title>Genomic Encyclopedia of Type Strains, Phase IV (KMG-IV): sequencing the most valuable type-strain genomes for metagenomic binning, comparative biology and taxonomic classification.</title>
        <authorList>
            <person name="Goeker M."/>
        </authorList>
    </citation>
    <scope>NUCLEOTIDE SEQUENCE [LARGE SCALE GENOMIC DNA]</scope>
    <source>
        <strain evidence="4 5">DSM 25609</strain>
    </source>
</reference>
<evidence type="ECO:0000313" key="5">
    <source>
        <dbReference type="Proteomes" id="UP001519345"/>
    </source>
</evidence>
<gene>
    <name evidence="4" type="ORF">J2Z83_000174</name>
</gene>
<accession>A0ABS4IAZ1</accession>
<dbReference type="CDD" id="cd02038">
    <property type="entry name" value="FlhG-like"/>
    <property type="match status" value="1"/>
</dbReference>
<comment type="caution">
    <text evidence="4">The sequence shown here is derived from an EMBL/GenBank/DDBJ whole genome shotgun (WGS) entry which is preliminary data.</text>
</comment>
<sequence>MRDQDQAEILRRKLKHASNPRQAKTLSIISGKGGVGKSNVALNFSLGLIKNKNKVLIIDLDVGMGNINILLGLHAHKTIIDMFNEQLSIHDIIETGPGELAYIAGGSGMSDFFTMNHAKREYFFTQYQELIQMYDYIIFDMGAGATSDSIFFILASDECLVVTTPEPTSITDAYSMVKHVLTNQAAMPLYVIMNRASTHKDGMKSLKRFKQVVFQFLQTDIQLLGILPEDKIVSTAVRRQIPYVLLNEKSAVSKAMNQLTTNYTNNVKEFTESASFIQKLKKLLTER</sequence>
<evidence type="ECO:0000259" key="3">
    <source>
        <dbReference type="Pfam" id="PF13614"/>
    </source>
</evidence>
<feature type="domain" description="AAA" evidence="3">
    <location>
        <begin position="24"/>
        <end position="180"/>
    </location>
</feature>
<evidence type="ECO:0000313" key="4">
    <source>
        <dbReference type="EMBL" id="MBP1968082.1"/>
    </source>
</evidence>
<dbReference type="Proteomes" id="UP001519345">
    <property type="component" value="Unassembled WGS sequence"/>
</dbReference>
<keyword evidence="4" id="KW-0282">Flagellum</keyword>
<dbReference type="PIRSF" id="PIRSF003092">
    <property type="entry name" value="MinD"/>
    <property type="match status" value="1"/>
</dbReference>
<dbReference type="PANTHER" id="PTHR43384:SF4">
    <property type="entry name" value="CELLULOSE BIOSYNTHESIS PROTEIN BCSQ-RELATED"/>
    <property type="match status" value="1"/>
</dbReference>
<evidence type="ECO:0000256" key="1">
    <source>
        <dbReference type="ARBA" id="ARBA00022741"/>
    </source>
</evidence>
<dbReference type="SUPFAM" id="SSF52540">
    <property type="entry name" value="P-loop containing nucleoside triphosphate hydrolases"/>
    <property type="match status" value="1"/>
</dbReference>
<dbReference type="InterPro" id="IPR050625">
    <property type="entry name" value="ParA/MinD_ATPase"/>
</dbReference>
<keyword evidence="2" id="KW-0067">ATP-binding</keyword>
<dbReference type="PANTHER" id="PTHR43384">
    <property type="entry name" value="SEPTUM SITE-DETERMINING PROTEIN MIND HOMOLOG, CHLOROPLASTIC-RELATED"/>
    <property type="match status" value="1"/>
</dbReference>
<keyword evidence="1" id="KW-0547">Nucleotide-binding</keyword>
<dbReference type="Gene3D" id="3.40.50.300">
    <property type="entry name" value="P-loop containing nucleotide triphosphate hydrolases"/>
    <property type="match status" value="1"/>
</dbReference>
<keyword evidence="4" id="KW-0969">Cilium</keyword>
<dbReference type="RefSeq" id="WP_209461323.1">
    <property type="nucleotide sequence ID" value="NZ_CP110224.1"/>
</dbReference>
<organism evidence="4 5">
    <name type="scientific">Virgibacillus natechei</name>
    <dbReference type="NCBI Taxonomy" id="1216297"/>
    <lineage>
        <taxon>Bacteria</taxon>
        <taxon>Bacillati</taxon>
        <taxon>Bacillota</taxon>
        <taxon>Bacilli</taxon>
        <taxon>Bacillales</taxon>
        <taxon>Bacillaceae</taxon>
        <taxon>Virgibacillus</taxon>
    </lineage>
</organism>
<dbReference type="InterPro" id="IPR027417">
    <property type="entry name" value="P-loop_NTPase"/>
</dbReference>